<evidence type="ECO:0000256" key="4">
    <source>
        <dbReference type="ARBA" id="ARBA00022631"/>
    </source>
</evidence>
<comment type="catalytic activity">
    <reaction evidence="1">
        <text>allantoate + H2O = (S)-ureidoglycolate + urea</text>
        <dbReference type="Rhea" id="RHEA:11016"/>
        <dbReference type="ChEBI" id="CHEBI:15377"/>
        <dbReference type="ChEBI" id="CHEBI:16199"/>
        <dbReference type="ChEBI" id="CHEBI:17536"/>
        <dbReference type="ChEBI" id="CHEBI:57296"/>
        <dbReference type="EC" id="3.5.3.4"/>
    </reaction>
</comment>
<dbReference type="SUPFAM" id="SSF49785">
    <property type="entry name" value="Galactose-binding domain-like"/>
    <property type="match status" value="2"/>
</dbReference>
<organism evidence="10 11">
    <name type="scientific">Emergomyces pasteurianus Ep9510</name>
    <dbReference type="NCBI Taxonomy" id="1447872"/>
    <lineage>
        <taxon>Eukaryota</taxon>
        <taxon>Fungi</taxon>
        <taxon>Dikarya</taxon>
        <taxon>Ascomycota</taxon>
        <taxon>Pezizomycotina</taxon>
        <taxon>Eurotiomycetes</taxon>
        <taxon>Eurotiomycetidae</taxon>
        <taxon>Onygenales</taxon>
        <taxon>Ajellomycetaceae</taxon>
        <taxon>Emergomyces</taxon>
    </lineage>
</organism>
<evidence type="ECO:0000256" key="2">
    <source>
        <dbReference type="ARBA" id="ARBA00009242"/>
    </source>
</evidence>
<evidence type="ECO:0000256" key="7">
    <source>
        <dbReference type="ARBA" id="ARBA00060607"/>
    </source>
</evidence>
<reference evidence="10 11" key="1">
    <citation type="submission" date="2015-07" db="EMBL/GenBank/DDBJ databases">
        <title>Emmonsia species relationships and genome sequence.</title>
        <authorList>
            <consortium name="The Broad Institute Genomics Platform"/>
            <person name="Cuomo C.A."/>
            <person name="Munoz J.F."/>
            <person name="Imamovic A."/>
            <person name="Priest M.E."/>
            <person name="Young S."/>
            <person name="Clay O.K."/>
            <person name="McEwen J.G."/>
        </authorList>
    </citation>
    <scope>NUCLEOTIDE SEQUENCE [LARGE SCALE GENOMIC DNA]</scope>
    <source>
        <strain evidence="10 11">UAMH 9510</strain>
    </source>
</reference>
<comment type="similarity">
    <text evidence="2">Belongs to the allantoicase family.</text>
</comment>
<dbReference type="Proteomes" id="UP000182235">
    <property type="component" value="Unassembled WGS sequence"/>
</dbReference>
<comment type="pathway">
    <text evidence="7">Nitrogen metabolism; (S)-allantoin degradation; (S)-ureidoglycolate from allantoate (aminidohydrolase route): step 1/1.</text>
</comment>
<dbReference type="GO" id="GO:0006144">
    <property type="term" value="P:purine nucleobase metabolic process"/>
    <property type="evidence" value="ECO:0007669"/>
    <property type="project" value="UniProtKB-KW"/>
</dbReference>
<evidence type="ECO:0000256" key="1">
    <source>
        <dbReference type="ARBA" id="ARBA00001314"/>
    </source>
</evidence>
<dbReference type="EMBL" id="LGRN01000094">
    <property type="protein sequence ID" value="OJD16735.1"/>
    <property type="molecule type" value="Genomic_DNA"/>
</dbReference>
<keyword evidence="11" id="KW-1185">Reference proteome</keyword>
<protein>
    <recommendedName>
        <fullName evidence="3">allantoicase</fullName>
        <ecNumber evidence="3">3.5.3.4</ecNumber>
    </recommendedName>
</protein>
<evidence type="ECO:0000256" key="8">
    <source>
        <dbReference type="SAM" id="MobiDB-lite"/>
    </source>
</evidence>
<dbReference type="PANTHER" id="PTHR12045:SF3">
    <property type="entry name" value="INACTIVE ALLANTOICASE-RELATED"/>
    <property type="match status" value="1"/>
</dbReference>
<dbReference type="Gene3D" id="2.60.120.260">
    <property type="entry name" value="Galactose-binding domain-like"/>
    <property type="match status" value="2"/>
</dbReference>
<dbReference type="GO" id="GO:0000256">
    <property type="term" value="P:allantoin catabolic process"/>
    <property type="evidence" value="ECO:0007669"/>
    <property type="project" value="InterPro"/>
</dbReference>
<keyword evidence="5" id="KW-0378">Hydrolase</keyword>
<gene>
    <name evidence="10" type="ORF">AJ78_03114</name>
</gene>
<feature type="compositionally biased region" description="Polar residues" evidence="8">
    <location>
        <begin position="1"/>
        <end position="17"/>
    </location>
</feature>
<dbReference type="AlphaFoldDB" id="A0A1J9QKM4"/>
<feature type="domain" description="Allantoicase" evidence="9">
    <location>
        <begin position="238"/>
        <end position="387"/>
    </location>
</feature>
<comment type="function">
    <text evidence="6">Utilization of purines as secondary nitrogen sources, when primary sources are limiting.</text>
</comment>
<dbReference type="InterPro" id="IPR008979">
    <property type="entry name" value="Galactose-bd-like_sf"/>
</dbReference>
<dbReference type="EC" id="3.5.3.4" evidence="3"/>
<dbReference type="FunFam" id="2.60.120.260:FF:000059">
    <property type="entry name" value="Probable allantoicase"/>
    <property type="match status" value="1"/>
</dbReference>
<dbReference type="OrthoDB" id="10266039at2759"/>
<dbReference type="HAMAP" id="MF_00813">
    <property type="entry name" value="Allantoicase"/>
    <property type="match status" value="1"/>
</dbReference>
<feature type="region of interest" description="Disordered" evidence="8">
    <location>
        <begin position="1"/>
        <end position="24"/>
    </location>
</feature>
<accession>A0A1J9QKM4</accession>
<dbReference type="GO" id="GO:0004037">
    <property type="term" value="F:allantoicase activity"/>
    <property type="evidence" value="ECO:0007669"/>
    <property type="project" value="UniProtKB-EC"/>
</dbReference>
<dbReference type="PIRSF" id="PIRSF016516">
    <property type="entry name" value="Allantoicase"/>
    <property type="match status" value="1"/>
</dbReference>
<feature type="domain" description="Allantoicase" evidence="9">
    <location>
        <begin position="49"/>
        <end position="206"/>
    </location>
</feature>
<dbReference type="InterPro" id="IPR005164">
    <property type="entry name" value="Allantoicase"/>
</dbReference>
<evidence type="ECO:0000259" key="9">
    <source>
        <dbReference type="Pfam" id="PF03561"/>
    </source>
</evidence>
<comment type="caution">
    <text evidence="10">The sequence shown here is derived from an EMBL/GenBank/DDBJ whole genome shotgun (WGS) entry which is preliminary data.</text>
</comment>
<dbReference type="FunFam" id="2.60.120.260:FF:000078">
    <property type="entry name" value="DAL2p Allantoicase"/>
    <property type="match status" value="1"/>
</dbReference>
<proteinExistence type="inferred from homology"/>
<dbReference type="VEuPathDB" id="FungiDB:AJ78_03114"/>
<evidence type="ECO:0000313" key="11">
    <source>
        <dbReference type="Proteomes" id="UP000182235"/>
    </source>
</evidence>
<evidence type="ECO:0000256" key="6">
    <source>
        <dbReference type="ARBA" id="ARBA00056910"/>
    </source>
</evidence>
<dbReference type="PANTHER" id="PTHR12045">
    <property type="entry name" value="ALLANTOICASE"/>
    <property type="match status" value="1"/>
</dbReference>
<dbReference type="NCBIfam" id="TIGR02961">
    <property type="entry name" value="allantoicase"/>
    <property type="match status" value="1"/>
</dbReference>
<keyword evidence="4" id="KW-0659">Purine metabolism</keyword>
<name>A0A1J9QKM4_9EURO</name>
<dbReference type="InterPro" id="IPR015908">
    <property type="entry name" value="Allantoicase_dom"/>
</dbReference>
<evidence type="ECO:0000256" key="5">
    <source>
        <dbReference type="ARBA" id="ARBA00022801"/>
    </source>
</evidence>
<evidence type="ECO:0000256" key="3">
    <source>
        <dbReference type="ARBA" id="ARBA00012170"/>
    </source>
</evidence>
<evidence type="ECO:0000313" key="10">
    <source>
        <dbReference type="EMBL" id="OJD16735.1"/>
    </source>
</evidence>
<dbReference type="STRING" id="1447872.A0A1J9QKM4"/>
<dbReference type="Pfam" id="PF03561">
    <property type="entry name" value="Allantoicase"/>
    <property type="match status" value="2"/>
</dbReference>
<sequence>METPAITSSTKDIPSTLSDRKITSLPTPADIDNTFSSTTTNLASSSLNATVLACSDEYFAAASNLLTPSPPIHRPGVFVHTGAWYDGWETRRHNPEEYDWAVIKLGVGSGIVVGVEIDTAYFVGNYGEGVVIEGTYMDKQNGAEAGDAEVVKPTYKGWMTILPLQPCGPSRRQGWLLPQPSDPITHVRVRMYPDGGFSRLRLYGHAVPPPPSAPKVIEAGAERSTSTELEELSSALMGGLLVSASNQHFTPASNMLLPGRGKHMGDGWETARSRTPGHVDWAIVKLGLAGTIEKVVVDTKDFRGNFPRAVRVSGFLKKNLKEGQDPKVDDEGWVEVVRGDQPCKADLEHVFEGSLLGNEVAGKVFSHAMLTMVPDGGVKRFRILGRRAA</sequence>